<dbReference type="OrthoDB" id="5899012at2759"/>
<organism evidence="2 3">
    <name type="scientific">Bursaphelenchus okinawaensis</name>
    <dbReference type="NCBI Taxonomy" id="465554"/>
    <lineage>
        <taxon>Eukaryota</taxon>
        <taxon>Metazoa</taxon>
        <taxon>Ecdysozoa</taxon>
        <taxon>Nematoda</taxon>
        <taxon>Chromadorea</taxon>
        <taxon>Rhabditida</taxon>
        <taxon>Tylenchina</taxon>
        <taxon>Tylenchomorpha</taxon>
        <taxon>Aphelenchoidea</taxon>
        <taxon>Aphelenchoididae</taxon>
        <taxon>Bursaphelenchus</taxon>
    </lineage>
</organism>
<gene>
    <name evidence="2" type="ORF">BOKJ2_LOCUS3386</name>
</gene>
<dbReference type="EMBL" id="CAJFDH010000002">
    <property type="protein sequence ID" value="CAD5210822.1"/>
    <property type="molecule type" value="Genomic_DNA"/>
</dbReference>
<feature type="compositionally biased region" description="Polar residues" evidence="1">
    <location>
        <begin position="1"/>
        <end position="19"/>
    </location>
</feature>
<dbReference type="AlphaFoldDB" id="A0A811K645"/>
<dbReference type="Proteomes" id="UP000614601">
    <property type="component" value="Unassembled WGS sequence"/>
</dbReference>
<feature type="compositionally biased region" description="Polar residues" evidence="1">
    <location>
        <begin position="203"/>
        <end position="217"/>
    </location>
</feature>
<feature type="region of interest" description="Disordered" evidence="1">
    <location>
        <begin position="61"/>
        <end position="93"/>
    </location>
</feature>
<protein>
    <submittedName>
        <fullName evidence="2">Uncharacterized protein</fullName>
    </submittedName>
</protein>
<name>A0A811K645_9BILA</name>
<evidence type="ECO:0000313" key="3">
    <source>
        <dbReference type="Proteomes" id="UP000614601"/>
    </source>
</evidence>
<evidence type="ECO:0000256" key="1">
    <source>
        <dbReference type="SAM" id="MobiDB-lite"/>
    </source>
</evidence>
<accession>A0A811K645</accession>
<feature type="compositionally biased region" description="Polar residues" evidence="1">
    <location>
        <begin position="226"/>
        <end position="241"/>
    </location>
</feature>
<sequence length="321" mass="35279">MAADTQHSQYLDQNQQNRSVYLDRSTSTGSPFTPTPHSSYFTGAPQNPSIYAHERNSFFNSRRSWKQNRHEKAQSSGSMETALEPQPGDKLPVSAVKPQEPTVAVESSSKSTNPLGWFGFKHLFSEYCYNKPEAVNLGRVPIRKQEQVVITSAEDSGDTSGEDSGSGLGGNTEKTFVPVKPEVSGKPSQFSSRYVTQRPKSDGTISECSFGESTNKSIVLPDGSVATPQPKNSPIGSLGQKTETELNSLKLDYESKVHHDFIKPSHEYFAGRENALPVHSPRSSKLFAQDSSTSNANTEPKASMWKKLFNVWSQSSYGSNK</sequence>
<feature type="region of interest" description="Disordered" evidence="1">
    <location>
        <begin position="1"/>
        <end position="49"/>
    </location>
</feature>
<feature type="region of interest" description="Disordered" evidence="1">
    <location>
        <begin position="151"/>
        <end position="241"/>
    </location>
</feature>
<proteinExistence type="predicted"/>
<feature type="compositionally biased region" description="Low complexity" evidence="1">
    <location>
        <begin position="25"/>
        <end position="39"/>
    </location>
</feature>
<dbReference type="Proteomes" id="UP000783686">
    <property type="component" value="Unassembled WGS sequence"/>
</dbReference>
<feature type="region of interest" description="Disordered" evidence="1">
    <location>
        <begin position="279"/>
        <end position="300"/>
    </location>
</feature>
<feature type="compositionally biased region" description="Polar residues" evidence="1">
    <location>
        <begin position="289"/>
        <end position="300"/>
    </location>
</feature>
<evidence type="ECO:0000313" key="2">
    <source>
        <dbReference type="EMBL" id="CAD5210822.1"/>
    </source>
</evidence>
<dbReference type="EMBL" id="CAJFCW020000002">
    <property type="protein sequence ID" value="CAG9092167.1"/>
    <property type="molecule type" value="Genomic_DNA"/>
</dbReference>
<reference evidence="2" key="1">
    <citation type="submission" date="2020-09" db="EMBL/GenBank/DDBJ databases">
        <authorList>
            <person name="Kikuchi T."/>
        </authorList>
    </citation>
    <scope>NUCLEOTIDE SEQUENCE</scope>
    <source>
        <strain evidence="2">SH1</strain>
    </source>
</reference>
<feature type="compositionally biased region" description="Polar residues" evidence="1">
    <location>
        <begin position="40"/>
        <end position="49"/>
    </location>
</feature>
<comment type="caution">
    <text evidence="2">The sequence shown here is derived from an EMBL/GenBank/DDBJ whole genome shotgun (WGS) entry which is preliminary data.</text>
</comment>
<keyword evidence="3" id="KW-1185">Reference proteome</keyword>
<feature type="compositionally biased region" description="Polar residues" evidence="1">
    <location>
        <begin position="186"/>
        <end position="195"/>
    </location>
</feature>